<dbReference type="Pfam" id="PF12900">
    <property type="entry name" value="Pyridox_ox_2"/>
    <property type="match status" value="1"/>
</dbReference>
<dbReference type="AlphaFoldDB" id="A0A239ARM2"/>
<dbReference type="Proteomes" id="UP000198304">
    <property type="component" value="Unassembled WGS sequence"/>
</dbReference>
<sequence>MRRKDRELKEASEIKAILDKAMILRIALCDEERPYIVPMNFGYKEGNIYLHSAPVGRKINLLRTNNNVAFEADVDVEIVKADKPCNWSMKYRSVTGFGKATFLGNDQEKVKALDIIMEKYAGKEKFQYPEAMVERVAIIKVEIQEIAAKQA</sequence>
<evidence type="ECO:0008006" key="3">
    <source>
        <dbReference type="Google" id="ProtNLM"/>
    </source>
</evidence>
<dbReference type="InterPro" id="IPR012349">
    <property type="entry name" value="Split_barrel_FMN-bd"/>
</dbReference>
<evidence type="ECO:0000313" key="2">
    <source>
        <dbReference type="Proteomes" id="UP000198304"/>
    </source>
</evidence>
<dbReference type="PANTHER" id="PTHR34071:SF2">
    <property type="entry name" value="FLAVIN-NUCLEOTIDE-BINDING PROTEIN"/>
    <property type="match status" value="1"/>
</dbReference>
<dbReference type="EMBL" id="FZOJ01000002">
    <property type="protein sequence ID" value="SNR98356.1"/>
    <property type="molecule type" value="Genomic_DNA"/>
</dbReference>
<name>A0A239ARM2_9FIRM</name>
<gene>
    <name evidence="1" type="ORF">SAMN05446037_1002224</name>
</gene>
<dbReference type="Gene3D" id="2.30.110.10">
    <property type="entry name" value="Electron Transport, Fmn-binding Protein, Chain A"/>
    <property type="match status" value="1"/>
</dbReference>
<dbReference type="OrthoDB" id="9794935at2"/>
<proteinExistence type="predicted"/>
<dbReference type="PANTHER" id="PTHR34071">
    <property type="entry name" value="5-NITROIMIDAZOLE ANTIBIOTICS RESISTANCE PROTEIN, NIMA-FAMILY-RELATED PROTEIN-RELATED"/>
    <property type="match status" value="1"/>
</dbReference>
<keyword evidence="2" id="KW-1185">Reference proteome</keyword>
<dbReference type="RefSeq" id="WP_089281408.1">
    <property type="nucleotide sequence ID" value="NZ_FZOJ01000002.1"/>
</dbReference>
<reference evidence="1 2" key="1">
    <citation type="submission" date="2017-06" db="EMBL/GenBank/DDBJ databases">
        <authorList>
            <person name="Kim H.J."/>
            <person name="Triplett B.A."/>
        </authorList>
    </citation>
    <scope>NUCLEOTIDE SEQUENCE [LARGE SCALE GENOMIC DNA]</scope>
    <source>
        <strain evidence="1 2">SCA</strain>
    </source>
</reference>
<dbReference type="InterPro" id="IPR024747">
    <property type="entry name" value="Pyridox_Oxase-rel"/>
</dbReference>
<organism evidence="1 2">
    <name type="scientific">Anaerovirgula multivorans</name>
    <dbReference type="NCBI Taxonomy" id="312168"/>
    <lineage>
        <taxon>Bacteria</taxon>
        <taxon>Bacillati</taxon>
        <taxon>Bacillota</taxon>
        <taxon>Clostridia</taxon>
        <taxon>Peptostreptococcales</taxon>
        <taxon>Natronincolaceae</taxon>
        <taxon>Anaerovirgula</taxon>
    </lineage>
</organism>
<accession>A0A239ARM2</accession>
<evidence type="ECO:0000313" key="1">
    <source>
        <dbReference type="EMBL" id="SNR98356.1"/>
    </source>
</evidence>
<dbReference type="SUPFAM" id="SSF50475">
    <property type="entry name" value="FMN-binding split barrel"/>
    <property type="match status" value="1"/>
</dbReference>
<protein>
    <recommendedName>
        <fullName evidence="3">Nitroimidazol reductase NimA, pyridoxamine 5'-phosphate oxidase superfamily</fullName>
    </recommendedName>
</protein>